<dbReference type="Pfam" id="PF00582">
    <property type="entry name" value="Usp"/>
    <property type="match status" value="1"/>
</dbReference>
<evidence type="ECO:0000313" key="3">
    <source>
        <dbReference type="EMBL" id="MET7030414.1"/>
    </source>
</evidence>
<dbReference type="SUPFAM" id="SSF52402">
    <property type="entry name" value="Adenine nucleotide alpha hydrolases-like"/>
    <property type="match status" value="2"/>
</dbReference>
<dbReference type="PANTHER" id="PTHR46268">
    <property type="entry name" value="STRESS RESPONSE PROTEIN NHAX"/>
    <property type="match status" value="1"/>
</dbReference>
<accession>A0ABV2TYT2</accession>
<dbReference type="CDD" id="cd00293">
    <property type="entry name" value="USP-like"/>
    <property type="match status" value="1"/>
</dbReference>
<gene>
    <name evidence="3" type="ORF">ABXZ32_13480</name>
</gene>
<comment type="caution">
    <text evidence="3">The sequence shown here is derived from an EMBL/GenBank/DDBJ whole genome shotgun (WGS) entry which is preliminary data.</text>
</comment>
<sequence>MKNILVPTDFSNDAYNALFYITQLLKDTHCTFHILNCYDEKSKVLTKKGGELNEKELPYALRVDSKEGLLKTKHRIVLDTGHEKHSFESISKKGDLIKTVAKLVKDLQIDLVVMGNKGITGAKDIFMGSNTTRVIHSGLACPVLTIPKEIDFKIPKNLALVTDYKNCISAEQMAAIMEITGISGATIRVMHINEKESLDKFETSNMNTLTKYLEKVDHSFHWMPKFSSKTEAIQLFLEELEIDMLVMFHSEHSLMDKIFREPVIKKITFDIELPFLVINLSK</sequence>
<name>A0ABV2TYT2_9FLAO</name>
<dbReference type="InterPro" id="IPR006016">
    <property type="entry name" value="UspA"/>
</dbReference>
<evidence type="ECO:0000259" key="2">
    <source>
        <dbReference type="Pfam" id="PF00582"/>
    </source>
</evidence>
<comment type="similarity">
    <text evidence="1">Belongs to the universal stress protein A family.</text>
</comment>
<dbReference type="Gene3D" id="3.40.50.12370">
    <property type="match status" value="1"/>
</dbReference>
<dbReference type="PANTHER" id="PTHR46268:SF6">
    <property type="entry name" value="UNIVERSAL STRESS PROTEIN UP12"/>
    <property type="match status" value="1"/>
</dbReference>
<protein>
    <submittedName>
        <fullName evidence="3">Universal stress protein</fullName>
    </submittedName>
</protein>
<proteinExistence type="inferred from homology"/>
<dbReference type="InterPro" id="IPR006015">
    <property type="entry name" value="Universal_stress_UspA"/>
</dbReference>
<evidence type="ECO:0000256" key="1">
    <source>
        <dbReference type="ARBA" id="ARBA00008791"/>
    </source>
</evidence>
<dbReference type="PRINTS" id="PR01438">
    <property type="entry name" value="UNVRSLSTRESS"/>
</dbReference>
<dbReference type="Proteomes" id="UP001549773">
    <property type="component" value="Unassembled WGS sequence"/>
</dbReference>
<feature type="domain" description="UspA" evidence="2">
    <location>
        <begin position="1"/>
        <end position="146"/>
    </location>
</feature>
<reference evidence="3 4" key="1">
    <citation type="submission" date="2024-07" db="EMBL/GenBank/DDBJ databases">
        <title>The genome sequence of type strain Sediminicola luteus GDMCC 1.2596T.</title>
        <authorList>
            <person name="Liu Y."/>
        </authorList>
    </citation>
    <scope>NUCLEOTIDE SEQUENCE [LARGE SCALE GENOMIC DNA]</scope>
    <source>
        <strain evidence="3 4">GDMCC 1.2596</strain>
    </source>
</reference>
<keyword evidence="4" id="KW-1185">Reference proteome</keyword>
<dbReference type="RefSeq" id="WP_354619210.1">
    <property type="nucleotide sequence ID" value="NZ_JBEWYP010000008.1"/>
</dbReference>
<organism evidence="3 4">
    <name type="scientific">Sediminicola luteus</name>
    <dbReference type="NCBI Taxonomy" id="319238"/>
    <lineage>
        <taxon>Bacteria</taxon>
        <taxon>Pseudomonadati</taxon>
        <taxon>Bacteroidota</taxon>
        <taxon>Flavobacteriia</taxon>
        <taxon>Flavobacteriales</taxon>
        <taxon>Flavobacteriaceae</taxon>
        <taxon>Sediminicola</taxon>
    </lineage>
</organism>
<dbReference type="EMBL" id="JBEWYP010000008">
    <property type="protein sequence ID" value="MET7030414.1"/>
    <property type="molecule type" value="Genomic_DNA"/>
</dbReference>
<evidence type="ECO:0000313" key="4">
    <source>
        <dbReference type="Proteomes" id="UP001549773"/>
    </source>
</evidence>